<protein>
    <submittedName>
        <fullName evidence="1">Uncharacterized protein</fullName>
    </submittedName>
</protein>
<evidence type="ECO:0000313" key="1">
    <source>
        <dbReference type="EMBL" id="KAJ9094342.1"/>
    </source>
</evidence>
<dbReference type="EMBL" id="JASBWS010000139">
    <property type="protein sequence ID" value="KAJ9094342.1"/>
    <property type="molecule type" value="Genomic_DNA"/>
</dbReference>
<proteinExistence type="predicted"/>
<reference evidence="1" key="1">
    <citation type="submission" date="2023-04" db="EMBL/GenBank/DDBJ databases">
        <title>Draft Genome sequencing of Naganishia species isolated from polar environments using Oxford Nanopore Technology.</title>
        <authorList>
            <person name="Leo P."/>
            <person name="Venkateswaran K."/>
        </authorList>
    </citation>
    <scope>NUCLEOTIDE SEQUENCE</scope>
    <source>
        <strain evidence="1">MNA-CCFEE 5262</strain>
    </source>
</reference>
<organism evidence="1 2">
    <name type="scientific">Naganishia adeliensis</name>
    <dbReference type="NCBI Taxonomy" id="92952"/>
    <lineage>
        <taxon>Eukaryota</taxon>
        <taxon>Fungi</taxon>
        <taxon>Dikarya</taxon>
        <taxon>Basidiomycota</taxon>
        <taxon>Agaricomycotina</taxon>
        <taxon>Tremellomycetes</taxon>
        <taxon>Filobasidiales</taxon>
        <taxon>Filobasidiaceae</taxon>
        <taxon>Naganishia</taxon>
    </lineage>
</organism>
<comment type="caution">
    <text evidence="1">The sequence shown here is derived from an EMBL/GenBank/DDBJ whole genome shotgun (WGS) entry which is preliminary data.</text>
</comment>
<accession>A0ACC2V513</accession>
<gene>
    <name evidence="1" type="ORF">QFC20_006910</name>
</gene>
<keyword evidence="2" id="KW-1185">Reference proteome</keyword>
<sequence>MARRQQNPFSFDGFEFDDPEQARRLLEELGLADHLPTADADTDDEEVAPIPGFGERVRRPYAATVEAEEIASPQINGDARRERAQPTRTPRQQESRKERSANGPAHVVRQDDPLLDAIIESTKTQMESMSAEVFEWKAKVDVRDAEIASLKETNRRLQEEKEELEAQIIAIRKIVDPGNGKGGSRDGGQVRKEEQQTASTPNVQPTPKPQAVPSKPDDGFQKPARRGGHRYRGSRKPNAQSGRPTEHAHTRPRRAKTIFDLPKVLIDSIVDYLCPSANPKQRLHPVRETSKLFDKVWNRDLENWSRTCTRFSRILRSNYWWKVVKFDDEDAMGWHEKAEQISAKNRAFVRAIEFVRSEPERSFEISSERDDYDDYARMFPNLRAIRHHGQIKLLRVLNKPSDWNYDHPLDVVDMLHTTSLVGDNDLKPDSKPAPLDTLILRDGTAVPSDMVYADLTPYRREKPNAVWLTYALRHFVGIENLVLHLRLKDESSAQVAEKEKTPLRILRKEEWPALKTVEFRYNGFQDLFKRFSSKIEKVSFVVTLENPKITKGKVVYFRRQHRPAHLTYWGIVRNHYIPTVDRLEKFIVRLVKDLPQLKTFEFRVEDDKIDPAPLVQYSATVEREEGSPPVIQKEYKHRMPKGYPELPNFWEGHSPEILWAMGN</sequence>
<evidence type="ECO:0000313" key="2">
    <source>
        <dbReference type="Proteomes" id="UP001230649"/>
    </source>
</evidence>
<dbReference type="Proteomes" id="UP001230649">
    <property type="component" value="Unassembled WGS sequence"/>
</dbReference>
<name>A0ACC2V513_9TREE</name>